<comment type="caution">
    <text evidence="1">The sequence shown here is derived from an EMBL/GenBank/DDBJ whole genome shotgun (WGS) entry which is preliminary data.</text>
</comment>
<evidence type="ECO:0000313" key="2">
    <source>
        <dbReference type="Proteomes" id="UP001141806"/>
    </source>
</evidence>
<keyword evidence="2" id="KW-1185">Reference proteome</keyword>
<gene>
    <name evidence="1" type="ORF">NE237_026131</name>
</gene>
<proteinExistence type="predicted"/>
<evidence type="ECO:0000313" key="1">
    <source>
        <dbReference type="EMBL" id="KAJ4959020.1"/>
    </source>
</evidence>
<dbReference type="AlphaFoldDB" id="A0A9Q0H6H3"/>
<organism evidence="1 2">
    <name type="scientific">Protea cynaroides</name>
    <dbReference type="NCBI Taxonomy" id="273540"/>
    <lineage>
        <taxon>Eukaryota</taxon>
        <taxon>Viridiplantae</taxon>
        <taxon>Streptophyta</taxon>
        <taxon>Embryophyta</taxon>
        <taxon>Tracheophyta</taxon>
        <taxon>Spermatophyta</taxon>
        <taxon>Magnoliopsida</taxon>
        <taxon>Proteales</taxon>
        <taxon>Proteaceae</taxon>
        <taxon>Protea</taxon>
    </lineage>
</organism>
<sequence length="106" mass="11899">MEGLLVGKVALPLVIHKLLLPRSYSASVIFPAIKYQYGLGDKIPSLLLLYVPLMCNCPPALHICCSPFMRCELLGGKWFFQFFGIVFSKDNWCNDPVNFGLSTSRE</sequence>
<dbReference type="EMBL" id="JAMYWD010000010">
    <property type="protein sequence ID" value="KAJ4959020.1"/>
    <property type="molecule type" value="Genomic_DNA"/>
</dbReference>
<protein>
    <submittedName>
        <fullName evidence="1">Uncharacterized protein</fullName>
    </submittedName>
</protein>
<dbReference type="Proteomes" id="UP001141806">
    <property type="component" value="Unassembled WGS sequence"/>
</dbReference>
<name>A0A9Q0H6H3_9MAGN</name>
<accession>A0A9Q0H6H3</accession>
<reference evidence="1" key="1">
    <citation type="journal article" date="2023" name="Plant J.">
        <title>The genome of the king protea, Protea cynaroides.</title>
        <authorList>
            <person name="Chang J."/>
            <person name="Duong T.A."/>
            <person name="Schoeman C."/>
            <person name="Ma X."/>
            <person name="Roodt D."/>
            <person name="Barker N."/>
            <person name="Li Z."/>
            <person name="Van de Peer Y."/>
            <person name="Mizrachi E."/>
        </authorList>
    </citation>
    <scope>NUCLEOTIDE SEQUENCE</scope>
    <source>
        <tissue evidence="1">Young leaves</tissue>
    </source>
</reference>